<feature type="transmembrane region" description="Helical" evidence="12">
    <location>
        <begin position="485"/>
        <end position="511"/>
    </location>
</feature>
<accession>A0ABU8EMN7</accession>
<feature type="transmembrane region" description="Helical" evidence="12">
    <location>
        <begin position="12"/>
        <end position="33"/>
    </location>
</feature>
<evidence type="ECO:0000259" key="14">
    <source>
        <dbReference type="PROSITE" id="PS50110"/>
    </source>
</evidence>
<feature type="domain" description="Response regulatory" evidence="14">
    <location>
        <begin position="785"/>
        <end position="899"/>
    </location>
</feature>
<dbReference type="EMBL" id="JBAWKS010000001">
    <property type="protein sequence ID" value="MEI4548228.1"/>
    <property type="molecule type" value="Genomic_DNA"/>
</dbReference>
<dbReference type="Pfam" id="PF02518">
    <property type="entry name" value="HATPase_c"/>
    <property type="match status" value="1"/>
</dbReference>
<sequence>MPLTLTRLLRNDVVVFVLIVLGYYSFGVFGTFFRIEPGFASAVWPAAGYAAIVALRYGSKAYIPLFVGALLANIYSSGNDIFSVSASDLVWNSVRAAGALLQAAISCLLLKKLCDFPLSLNAAKPLSKALVLVSPFACMVSATIGTSSLYLQGIIPFSIVDFVWFTWWVGDSVGVLFFFPLFGMLLPSKLFSPVSNVKVVLVTGTLLLTSVCFTFSYSKEVYRKNLNLTFADITEKKVYELQILKRQIETNLFALATLFRNGIDPNIDEFQLIASSLNNGGIPYRAIAWLDCLEREESQAWYEKQSERGLEGSKLRIIDESRQFSQIFPIGLTAPYSTNSLAIGLDLASHPIAGDTVFEAINARAIKATPPVRLQQQSDKLTGNVIYFPVFRNSDDKLLGIAEVVIEVDKSLEKLMLEDASSDYYHFSISDKQSPSSPYVAGLEQQHNTSHSLHFAKSYQLAWFGRDWLVHFESTDSFENTKKDWLSWLTLIVGFIIAAIGVMFTLIIAGFNDQLKRKVKDKTAQLATVIEQLKKADQVKNEFIANMSHEIRTPLNVVLSTLQLLRKSNQAAKEQELTDSALSSGKTLLTIINDILDISKLEAGKLEIESTEFDLEKLVKDTVSEQKSIADEKQLVVKLHSTSSVTGVWKGDPTRIKQILLNLVSNAIKFTDSGQIDVRVVKYKRGIKVEVADSGIGMSDTQVTRLFERFEQADTSTTRRFGGTGLGLAIVAQLVHLMKGKIEVTSELNKGSQFKLTIPLIHESREVLKPRDDTQLTMPSLNGTTILLAEDNKVNQTVFKAIMAPAKATLLIAENGKQAIDLFQQENPAIIFMDIQMPEMDGEQACKYIRQLNNTIPIVALTANVLESDVTRYLSEGFNAHLAKPIDINKLIETLVQLTVASE</sequence>
<reference evidence="16 17" key="1">
    <citation type="submission" date="2023-12" db="EMBL/GenBank/DDBJ databases">
        <title>Friends and Foes: Symbiotic and Algicidal bacterial influence on Karenia brevis blooms.</title>
        <authorList>
            <person name="Fei C."/>
            <person name="Mohamed A.R."/>
            <person name="Booker A."/>
            <person name="Arshad M."/>
            <person name="Klass S."/>
            <person name="Ahn S."/>
            <person name="Gilbert P.M."/>
            <person name="Heil C.A."/>
            <person name="Martinez J.M."/>
            <person name="Amin S.A."/>
        </authorList>
    </citation>
    <scope>NUCLEOTIDE SEQUENCE [LARGE SCALE GENOMIC DNA]</scope>
    <source>
        <strain evidence="16 17">CE15</strain>
    </source>
</reference>
<dbReference type="PRINTS" id="PR00344">
    <property type="entry name" value="BCTRLSENSOR"/>
</dbReference>
<dbReference type="InterPro" id="IPR011006">
    <property type="entry name" value="CheY-like_superfamily"/>
</dbReference>
<organism evidence="16 17">
    <name type="scientific">Pseudoalteromonas spongiae</name>
    <dbReference type="NCBI Taxonomy" id="298657"/>
    <lineage>
        <taxon>Bacteria</taxon>
        <taxon>Pseudomonadati</taxon>
        <taxon>Pseudomonadota</taxon>
        <taxon>Gammaproteobacteria</taxon>
        <taxon>Alteromonadales</taxon>
        <taxon>Pseudoalteromonadaceae</taxon>
        <taxon>Pseudoalteromonas</taxon>
    </lineage>
</organism>
<evidence type="ECO:0000313" key="16">
    <source>
        <dbReference type="EMBL" id="MEI4548228.1"/>
    </source>
</evidence>
<gene>
    <name evidence="16" type="ORF">WAE96_00690</name>
</gene>
<dbReference type="Gene3D" id="1.10.287.130">
    <property type="match status" value="1"/>
</dbReference>
<feature type="transmembrane region" description="Helical" evidence="12">
    <location>
        <begin position="162"/>
        <end position="187"/>
    </location>
</feature>
<dbReference type="SMART" id="SM00448">
    <property type="entry name" value="REC"/>
    <property type="match status" value="1"/>
</dbReference>
<keyword evidence="8" id="KW-0418">Kinase</keyword>
<proteinExistence type="predicted"/>
<dbReference type="SUPFAM" id="SSF52172">
    <property type="entry name" value="CheY-like"/>
    <property type="match status" value="1"/>
</dbReference>
<dbReference type="GO" id="GO:0005524">
    <property type="term" value="F:ATP binding"/>
    <property type="evidence" value="ECO:0007669"/>
    <property type="project" value="UniProtKB-KW"/>
</dbReference>
<dbReference type="InterPro" id="IPR005467">
    <property type="entry name" value="His_kinase_dom"/>
</dbReference>
<dbReference type="SUPFAM" id="SSF55874">
    <property type="entry name" value="ATPase domain of HSP90 chaperone/DNA topoisomerase II/histidine kinase"/>
    <property type="match status" value="1"/>
</dbReference>
<protein>
    <recommendedName>
        <fullName evidence="3">histidine kinase</fullName>
        <ecNumber evidence="3">2.7.13.3</ecNumber>
    </recommendedName>
</protein>
<keyword evidence="17" id="KW-1185">Reference proteome</keyword>
<dbReference type="InterPro" id="IPR006189">
    <property type="entry name" value="CHASE_dom"/>
</dbReference>
<feature type="transmembrane region" description="Helical" evidence="12">
    <location>
        <begin position="199"/>
        <end position="217"/>
    </location>
</feature>
<evidence type="ECO:0000256" key="5">
    <source>
        <dbReference type="ARBA" id="ARBA00022553"/>
    </source>
</evidence>
<keyword evidence="16" id="KW-0067">ATP-binding</keyword>
<evidence type="ECO:0000259" key="13">
    <source>
        <dbReference type="PROSITE" id="PS50109"/>
    </source>
</evidence>
<keyword evidence="7 12" id="KW-0812">Transmembrane</keyword>
<dbReference type="InterPro" id="IPR036097">
    <property type="entry name" value="HisK_dim/P_sf"/>
</dbReference>
<comment type="caution">
    <text evidence="16">The sequence shown here is derived from an EMBL/GenBank/DDBJ whole genome shotgun (WGS) entry which is preliminary data.</text>
</comment>
<dbReference type="RefSeq" id="WP_336434262.1">
    <property type="nucleotide sequence ID" value="NZ_JBAWKS010000001.1"/>
</dbReference>
<evidence type="ECO:0000256" key="2">
    <source>
        <dbReference type="ARBA" id="ARBA00004651"/>
    </source>
</evidence>
<dbReference type="Pfam" id="PF00072">
    <property type="entry name" value="Response_reg"/>
    <property type="match status" value="1"/>
</dbReference>
<evidence type="ECO:0000259" key="15">
    <source>
        <dbReference type="PROSITE" id="PS50839"/>
    </source>
</evidence>
<comment type="subcellular location">
    <subcellularLocation>
        <location evidence="2">Cell membrane</location>
        <topology evidence="2">Multi-pass membrane protein</topology>
    </subcellularLocation>
</comment>
<dbReference type="PROSITE" id="PS50110">
    <property type="entry name" value="RESPONSE_REGULATORY"/>
    <property type="match status" value="1"/>
</dbReference>
<evidence type="ECO:0000256" key="12">
    <source>
        <dbReference type="SAM" id="Phobius"/>
    </source>
</evidence>
<dbReference type="EC" id="2.7.13.3" evidence="3"/>
<dbReference type="SMART" id="SM00388">
    <property type="entry name" value="HisKA"/>
    <property type="match status" value="1"/>
</dbReference>
<dbReference type="InterPro" id="IPR001789">
    <property type="entry name" value="Sig_transdc_resp-reg_receiver"/>
</dbReference>
<name>A0ABU8EMN7_9GAMM</name>
<keyword evidence="9 12" id="KW-1133">Transmembrane helix</keyword>
<dbReference type="SMART" id="SM01079">
    <property type="entry name" value="CHASE"/>
    <property type="match status" value="1"/>
</dbReference>
<dbReference type="InterPro" id="IPR007895">
    <property type="entry name" value="MASE1"/>
</dbReference>
<dbReference type="Pfam" id="PF03924">
    <property type="entry name" value="CHASE"/>
    <property type="match status" value="1"/>
</dbReference>
<feature type="domain" description="Histidine kinase" evidence="13">
    <location>
        <begin position="546"/>
        <end position="762"/>
    </location>
</feature>
<dbReference type="CDD" id="cd17546">
    <property type="entry name" value="REC_hyHK_CKI1_RcsC-like"/>
    <property type="match status" value="1"/>
</dbReference>
<dbReference type="PROSITE" id="PS50109">
    <property type="entry name" value="HIS_KIN"/>
    <property type="match status" value="1"/>
</dbReference>
<dbReference type="CDD" id="cd16922">
    <property type="entry name" value="HATPase_EvgS-ArcB-TorS-like"/>
    <property type="match status" value="1"/>
</dbReference>
<feature type="transmembrane region" description="Helical" evidence="12">
    <location>
        <begin position="130"/>
        <end position="150"/>
    </location>
</feature>
<keyword evidence="6" id="KW-0808">Transferase</keyword>
<dbReference type="Proteomes" id="UP001382455">
    <property type="component" value="Unassembled WGS sequence"/>
</dbReference>
<dbReference type="Gene3D" id="3.30.565.10">
    <property type="entry name" value="Histidine kinase-like ATPase, C-terminal domain"/>
    <property type="match status" value="1"/>
</dbReference>
<dbReference type="SMART" id="SM00387">
    <property type="entry name" value="HATPase_c"/>
    <property type="match status" value="1"/>
</dbReference>
<dbReference type="PANTHER" id="PTHR43047">
    <property type="entry name" value="TWO-COMPONENT HISTIDINE PROTEIN KINASE"/>
    <property type="match status" value="1"/>
</dbReference>
<keyword evidence="5 11" id="KW-0597">Phosphoprotein</keyword>
<evidence type="ECO:0000256" key="1">
    <source>
        <dbReference type="ARBA" id="ARBA00000085"/>
    </source>
</evidence>
<evidence type="ECO:0000256" key="9">
    <source>
        <dbReference type="ARBA" id="ARBA00022989"/>
    </source>
</evidence>
<dbReference type="InterPro" id="IPR003594">
    <property type="entry name" value="HATPase_dom"/>
</dbReference>
<evidence type="ECO:0000256" key="10">
    <source>
        <dbReference type="ARBA" id="ARBA00023136"/>
    </source>
</evidence>
<feature type="transmembrane region" description="Helical" evidence="12">
    <location>
        <begin position="62"/>
        <end position="78"/>
    </location>
</feature>
<dbReference type="Pfam" id="PF00512">
    <property type="entry name" value="HisKA"/>
    <property type="match status" value="1"/>
</dbReference>
<evidence type="ECO:0000256" key="7">
    <source>
        <dbReference type="ARBA" id="ARBA00022692"/>
    </source>
</evidence>
<evidence type="ECO:0000313" key="17">
    <source>
        <dbReference type="Proteomes" id="UP001382455"/>
    </source>
</evidence>
<comment type="catalytic activity">
    <reaction evidence="1">
        <text>ATP + protein L-histidine = ADP + protein N-phospho-L-histidine.</text>
        <dbReference type="EC" id="2.7.13.3"/>
    </reaction>
</comment>
<feature type="modified residue" description="4-aspartylphosphate" evidence="11">
    <location>
        <position position="834"/>
    </location>
</feature>
<dbReference type="InterPro" id="IPR042240">
    <property type="entry name" value="CHASE_sf"/>
</dbReference>
<dbReference type="Pfam" id="PF05231">
    <property type="entry name" value="MASE1"/>
    <property type="match status" value="1"/>
</dbReference>
<dbReference type="InterPro" id="IPR004358">
    <property type="entry name" value="Sig_transdc_His_kin-like_C"/>
</dbReference>
<evidence type="ECO:0000256" key="8">
    <source>
        <dbReference type="ARBA" id="ARBA00022777"/>
    </source>
</evidence>
<dbReference type="InterPro" id="IPR003661">
    <property type="entry name" value="HisK_dim/P_dom"/>
</dbReference>
<dbReference type="InterPro" id="IPR036890">
    <property type="entry name" value="HATPase_C_sf"/>
</dbReference>
<keyword evidence="16" id="KW-0547">Nucleotide-binding</keyword>
<keyword evidence="10 12" id="KW-0472">Membrane</keyword>
<feature type="domain" description="CHASE" evidence="15">
    <location>
        <begin position="328"/>
        <end position="421"/>
    </location>
</feature>
<dbReference type="SUPFAM" id="SSF47384">
    <property type="entry name" value="Homodimeric domain of signal transducing histidine kinase"/>
    <property type="match status" value="1"/>
</dbReference>
<evidence type="ECO:0000256" key="4">
    <source>
        <dbReference type="ARBA" id="ARBA00022475"/>
    </source>
</evidence>
<evidence type="ECO:0000256" key="3">
    <source>
        <dbReference type="ARBA" id="ARBA00012438"/>
    </source>
</evidence>
<keyword evidence="4" id="KW-1003">Cell membrane</keyword>
<dbReference type="CDD" id="cd00082">
    <property type="entry name" value="HisKA"/>
    <property type="match status" value="1"/>
</dbReference>
<dbReference type="Gene3D" id="3.30.450.350">
    <property type="entry name" value="CHASE domain"/>
    <property type="match status" value="1"/>
</dbReference>
<evidence type="ECO:0000256" key="11">
    <source>
        <dbReference type="PROSITE-ProRule" id="PRU00169"/>
    </source>
</evidence>
<evidence type="ECO:0000256" key="6">
    <source>
        <dbReference type="ARBA" id="ARBA00022679"/>
    </source>
</evidence>
<dbReference type="Gene3D" id="3.40.50.2300">
    <property type="match status" value="1"/>
</dbReference>
<dbReference type="PROSITE" id="PS50839">
    <property type="entry name" value="CHASE"/>
    <property type="match status" value="1"/>
</dbReference>
<feature type="transmembrane region" description="Helical" evidence="12">
    <location>
        <begin position="39"/>
        <end position="55"/>
    </location>
</feature>